<sequence length="24" mass="2479">MSLTAWPPQTTGQDSGGCHSCEKG</sequence>
<proteinExistence type="predicted"/>
<comment type="caution">
    <text evidence="2">The sequence shown here is derived from an EMBL/GenBank/DDBJ whole genome shotgun (WGS) entry which is preliminary data.</text>
</comment>
<evidence type="ECO:0000256" key="1">
    <source>
        <dbReference type="SAM" id="MobiDB-lite"/>
    </source>
</evidence>
<feature type="compositionally biased region" description="Polar residues" evidence="1">
    <location>
        <begin position="1"/>
        <end position="13"/>
    </location>
</feature>
<gene>
    <name evidence="2" type="ORF">AAFC00_001967</name>
</gene>
<name>A0ABR3PQQ9_9PEZI</name>
<feature type="region of interest" description="Disordered" evidence="1">
    <location>
        <begin position="1"/>
        <end position="24"/>
    </location>
</feature>
<dbReference type="EMBL" id="JBFMKM010000001">
    <property type="protein sequence ID" value="KAL1311895.1"/>
    <property type="molecule type" value="Genomic_DNA"/>
</dbReference>
<keyword evidence="3" id="KW-1185">Reference proteome</keyword>
<protein>
    <submittedName>
        <fullName evidence="2">Uncharacterized protein</fullName>
    </submittedName>
</protein>
<reference evidence="2 3" key="1">
    <citation type="submission" date="2024-07" db="EMBL/GenBank/DDBJ databases">
        <title>Draft sequence of the Neodothiora populina.</title>
        <authorList>
            <person name="Drown D.D."/>
            <person name="Schuette U.S."/>
            <person name="Buechlein A.B."/>
            <person name="Rusch D.R."/>
            <person name="Winton L.W."/>
            <person name="Adams G.A."/>
        </authorList>
    </citation>
    <scope>NUCLEOTIDE SEQUENCE [LARGE SCALE GENOMIC DNA]</scope>
    <source>
        <strain evidence="2 3">CPC 39397</strain>
    </source>
</reference>
<evidence type="ECO:0000313" key="2">
    <source>
        <dbReference type="EMBL" id="KAL1311895.1"/>
    </source>
</evidence>
<organism evidence="2 3">
    <name type="scientific">Neodothiora populina</name>
    <dbReference type="NCBI Taxonomy" id="2781224"/>
    <lineage>
        <taxon>Eukaryota</taxon>
        <taxon>Fungi</taxon>
        <taxon>Dikarya</taxon>
        <taxon>Ascomycota</taxon>
        <taxon>Pezizomycotina</taxon>
        <taxon>Dothideomycetes</taxon>
        <taxon>Dothideomycetidae</taxon>
        <taxon>Dothideales</taxon>
        <taxon>Dothioraceae</taxon>
        <taxon>Neodothiora</taxon>
    </lineage>
</organism>
<accession>A0ABR3PQQ9</accession>
<dbReference type="Proteomes" id="UP001562354">
    <property type="component" value="Unassembled WGS sequence"/>
</dbReference>
<evidence type="ECO:0000313" key="3">
    <source>
        <dbReference type="Proteomes" id="UP001562354"/>
    </source>
</evidence>